<evidence type="ECO:0000313" key="1">
    <source>
        <dbReference type="EMBL" id="PRC94300.1"/>
    </source>
</evidence>
<dbReference type="PROSITE" id="PS51257">
    <property type="entry name" value="PROKAR_LIPOPROTEIN"/>
    <property type="match status" value="1"/>
</dbReference>
<evidence type="ECO:0000313" key="2">
    <source>
        <dbReference type="Proteomes" id="UP000237839"/>
    </source>
</evidence>
<comment type="caution">
    <text evidence="1">The sequence shown here is derived from an EMBL/GenBank/DDBJ whole genome shotgun (WGS) entry which is preliminary data.</text>
</comment>
<dbReference type="Proteomes" id="UP000237839">
    <property type="component" value="Unassembled WGS sequence"/>
</dbReference>
<dbReference type="RefSeq" id="WP_105530629.1">
    <property type="nucleotide sequence ID" value="NZ_PUGF01000003.1"/>
</dbReference>
<dbReference type="OrthoDB" id="9181081at2"/>
<reference evidence="1 2" key="1">
    <citation type="submission" date="2018-02" db="EMBL/GenBank/DDBJ databases">
        <title>Solimicrobium silvestre gen. nov., sp. nov., isolated from alpine forest soil.</title>
        <authorList>
            <person name="Margesin R."/>
            <person name="Albuquerque L."/>
            <person name="Zhang D.-C."/>
            <person name="Froufe H.J.C."/>
            <person name="Severino R."/>
            <person name="Roxo I."/>
            <person name="Egas C."/>
            <person name="Da Costa M.S."/>
        </authorList>
    </citation>
    <scope>NUCLEOTIDE SEQUENCE [LARGE SCALE GENOMIC DNA]</scope>
    <source>
        <strain evidence="1 2">S20-91</strain>
    </source>
</reference>
<gene>
    <name evidence="1" type="ORF">S2091_0921</name>
</gene>
<keyword evidence="2" id="KW-1185">Reference proteome</keyword>
<proteinExistence type="predicted"/>
<sequence length="239" mass="26456">MTMKKYNKPHVTAILIFSTVLCGCASKLPDRTLKPELIYTSGSPEPTQIILQQTQHVEVVSTIEGLRNSVASSDYKYSLTTAEGKTVALPFLDATNDSSGAGHIDFVFYNTASSNWIASSVVLSTHMEHVRGLFEWKSVDDLFVAVHVKTFTKDALVSKKTIEVCNISEAKNPVIQYDKLRPALRYCGKSGTTVYFPFTDTLTIENANNCCPGPAEQEHFGKRRSLNTFFEEAIITTSN</sequence>
<name>A0A2S9H2W0_9BURK</name>
<accession>A0A2S9H2W0</accession>
<dbReference type="AlphaFoldDB" id="A0A2S9H2W0"/>
<dbReference type="EMBL" id="PUGF01000003">
    <property type="protein sequence ID" value="PRC94300.1"/>
    <property type="molecule type" value="Genomic_DNA"/>
</dbReference>
<organism evidence="1 2">
    <name type="scientific">Solimicrobium silvestre</name>
    <dbReference type="NCBI Taxonomy" id="2099400"/>
    <lineage>
        <taxon>Bacteria</taxon>
        <taxon>Pseudomonadati</taxon>
        <taxon>Pseudomonadota</taxon>
        <taxon>Betaproteobacteria</taxon>
        <taxon>Burkholderiales</taxon>
        <taxon>Oxalobacteraceae</taxon>
        <taxon>Solimicrobium</taxon>
    </lineage>
</organism>
<evidence type="ECO:0008006" key="3">
    <source>
        <dbReference type="Google" id="ProtNLM"/>
    </source>
</evidence>
<protein>
    <recommendedName>
        <fullName evidence="3">Lipoprotein</fullName>
    </recommendedName>
</protein>